<evidence type="ECO:0000313" key="1">
    <source>
        <dbReference type="EMBL" id="OGF28194.1"/>
    </source>
</evidence>
<accession>A0A1F5SND1</accession>
<comment type="caution">
    <text evidence="1">The sequence shown here is derived from an EMBL/GenBank/DDBJ whole genome shotgun (WGS) entry which is preliminary data.</text>
</comment>
<dbReference type="Proteomes" id="UP000178367">
    <property type="component" value="Unassembled WGS sequence"/>
</dbReference>
<reference evidence="1 2" key="1">
    <citation type="journal article" date="2016" name="Nat. Commun.">
        <title>Thousands of microbial genomes shed light on interconnected biogeochemical processes in an aquifer system.</title>
        <authorList>
            <person name="Anantharaman K."/>
            <person name="Brown C.T."/>
            <person name="Hug L.A."/>
            <person name="Sharon I."/>
            <person name="Castelle C.J."/>
            <person name="Probst A.J."/>
            <person name="Thomas B.C."/>
            <person name="Singh A."/>
            <person name="Wilkins M.J."/>
            <person name="Karaoz U."/>
            <person name="Brodie E.L."/>
            <person name="Williams K.H."/>
            <person name="Hubbard S.S."/>
            <person name="Banfield J.F."/>
        </authorList>
    </citation>
    <scope>NUCLEOTIDE SEQUENCE [LARGE SCALE GENOMIC DNA]</scope>
</reference>
<dbReference type="EMBL" id="MFGB01000001">
    <property type="protein sequence ID" value="OGF28194.1"/>
    <property type="molecule type" value="Genomic_DNA"/>
</dbReference>
<sequence length="139" mass="16124">MSFTNKLMSNQDIKQIISRIEKLEKIVFGNKPTKNQVVNKEVKEELNFNLNPRAFVTRFVADKSGPKKFVLVIAYLAKGKQANNIKVVQIKEMWEKMKAKTLLGKYNDFYPNSALTRGWVNSIKYGSYCLTNEWKDVIK</sequence>
<dbReference type="AlphaFoldDB" id="A0A1F5SND1"/>
<gene>
    <name evidence="1" type="ORF">A2227_05375</name>
</gene>
<evidence type="ECO:0000313" key="2">
    <source>
        <dbReference type="Proteomes" id="UP000178367"/>
    </source>
</evidence>
<dbReference type="STRING" id="1797994.A2227_05375"/>
<protein>
    <submittedName>
        <fullName evidence="1">Uncharacterized protein</fullName>
    </submittedName>
</protein>
<organism evidence="1 2">
    <name type="scientific">Candidatus Falkowbacteria bacterium RIFOXYA2_FULL_47_19</name>
    <dbReference type="NCBI Taxonomy" id="1797994"/>
    <lineage>
        <taxon>Bacteria</taxon>
        <taxon>Candidatus Falkowiibacteriota</taxon>
    </lineage>
</organism>
<name>A0A1F5SND1_9BACT</name>
<proteinExistence type="predicted"/>